<dbReference type="EMBL" id="BAAAJK010000007">
    <property type="protein sequence ID" value="GAA1387904.1"/>
    <property type="molecule type" value="Genomic_DNA"/>
</dbReference>
<proteinExistence type="predicted"/>
<reference evidence="3" key="1">
    <citation type="journal article" date="2019" name="Int. J. Syst. Evol. Microbiol.">
        <title>The Global Catalogue of Microorganisms (GCM) 10K type strain sequencing project: providing services to taxonomists for standard genome sequencing and annotation.</title>
        <authorList>
            <consortium name="The Broad Institute Genomics Platform"/>
            <consortium name="The Broad Institute Genome Sequencing Center for Infectious Disease"/>
            <person name="Wu L."/>
            <person name="Ma J."/>
        </authorList>
    </citation>
    <scope>NUCLEOTIDE SEQUENCE [LARGE SCALE GENOMIC DNA]</scope>
    <source>
        <strain evidence="3">JCM 11896</strain>
    </source>
</reference>
<dbReference type="RefSeq" id="WP_344021601.1">
    <property type="nucleotide sequence ID" value="NZ_BAAAJK010000007.1"/>
</dbReference>
<comment type="caution">
    <text evidence="2">The sequence shown here is derived from an EMBL/GenBank/DDBJ whole genome shotgun (WGS) entry which is preliminary data.</text>
</comment>
<organism evidence="2 3">
    <name type="scientific">Pseudonocardia kongjuensis</name>
    <dbReference type="NCBI Taxonomy" id="102227"/>
    <lineage>
        <taxon>Bacteria</taxon>
        <taxon>Bacillati</taxon>
        <taxon>Actinomycetota</taxon>
        <taxon>Actinomycetes</taxon>
        <taxon>Pseudonocardiales</taxon>
        <taxon>Pseudonocardiaceae</taxon>
        <taxon>Pseudonocardia</taxon>
    </lineage>
</organism>
<evidence type="ECO:0008006" key="4">
    <source>
        <dbReference type="Google" id="ProtNLM"/>
    </source>
</evidence>
<sequence>MNAPVAAAGTDADRIAVATLSCPAVARLHGGRFGEVATYLPGRRIGGVRLRSTPDGDPVGVQVEVHVVGRYPAAVAEIADQVRTALRPIVGSARVDVVVGDYAGETEPAPVRPSDSTPATGEIEHPSADRG</sequence>
<feature type="compositionally biased region" description="Basic and acidic residues" evidence="1">
    <location>
        <begin position="122"/>
        <end position="131"/>
    </location>
</feature>
<dbReference type="Proteomes" id="UP001501414">
    <property type="component" value="Unassembled WGS sequence"/>
</dbReference>
<keyword evidence="3" id="KW-1185">Reference proteome</keyword>
<accession>A0ABP4IFI0</accession>
<protein>
    <recommendedName>
        <fullName evidence="4">Asp23/Gls24 family envelope stress response protein</fullName>
    </recommendedName>
</protein>
<feature type="region of interest" description="Disordered" evidence="1">
    <location>
        <begin position="102"/>
        <end position="131"/>
    </location>
</feature>
<gene>
    <name evidence="2" type="ORF">GCM10009613_24460</name>
</gene>
<name>A0ABP4IFI0_9PSEU</name>
<evidence type="ECO:0000313" key="2">
    <source>
        <dbReference type="EMBL" id="GAA1387904.1"/>
    </source>
</evidence>
<evidence type="ECO:0000313" key="3">
    <source>
        <dbReference type="Proteomes" id="UP001501414"/>
    </source>
</evidence>
<evidence type="ECO:0000256" key="1">
    <source>
        <dbReference type="SAM" id="MobiDB-lite"/>
    </source>
</evidence>